<dbReference type="Proteomes" id="UP000605733">
    <property type="component" value="Unassembled WGS sequence"/>
</dbReference>
<comment type="caution">
    <text evidence="1">The sequence shown here is derived from an EMBL/GenBank/DDBJ whole genome shotgun (WGS) entry which is preliminary data.</text>
</comment>
<protein>
    <submittedName>
        <fullName evidence="1">Uncharacterized protein</fullName>
    </submittedName>
</protein>
<sequence length="147" mass="17520">MENTLENKAKFFAQYWTWIYEGESVCVTIQDIQESDFLRLKPLSKISDEDAIEIANRIGYFFDKVVRSKKYLYITDKYNDFEDVQETLRIYHNGEIFYLDQSGKVRELSMEQAEEVISLIRQKGIAYQSRGLSVEQQLEYNWIKLTE</sequence>
<proteinExistence type="predicted"/>
<evidence type="ECO:0000313" key="2">
    <source>
        <dbReference type="Proteomes" id="UP000605733"/>
    </source>
</evidence>
<name>A0ABQ1WDB9_9FLAO</name>
<dbReference type="RefSeq" id="WP_011710321.1">
    <property type="nucleotide sequence ID" value="NZ_BMIX01000001.1"/>
</dbReference>
<organism evidence="1 2">
    <name type="scientific">Christiangramia forsetii</name>
    <dbReference type="NCBI Taxonomy" id="411153"/>
    <lineage>
        <taxon>Bacteria</taxon>
        <taxon>Pseudomonadati</taxon>
        <taxon>Bacteroidota</taxon>
        <taxon>Flavobacteriia</taxon>
        <taxon>Flavobacteriales</taxon>
        <taxon>Flavobacteriaceae</taxon>
        <taxon>Christiangramia</taxon>
    </lineage>
</organism>
<gene>
    <name evidence="1" type="ORF">GCM10011532_04130</name>
</gene>
<reference evidence="2" key="1">
    <citation type="journal article" date="2019" name="Int. J. Syst. Evol. Microbiol.">
        <title>The Global Catalogue of Microorganisms (GCM) 10K type strain sequencing project: providing services to taxonomists for standard genome sequencing and annotation.</title>
        <authorList>
            <consortium name="The Broad Institute Genomics Platform"/>
            <consortium name="The Broad Institute Genome Sequencing Center for Infectious Disease"/>
            <person name="Wu L."/>
            <person name="Ma J."/>
        </authorList>
    </citation>
    <scope>NUCLEOTIDE SEQUENCE [LARGE SCALE GENOMIC DNA]</scope>
    <source>
        <strain evidence="2">CGMCC 1.15422</strain>
    </source>
</reference>
<dbReference type="EMBL" id="BMIX01000001">
    <property type="protein sequence ID" value="GGG24080.1"/>
    <property type="molecule type" value="Genomic_DNA"/>
</dbReference>
<keyword evidence="2" id="KW-1185">Reference proteome</keyword>
<accession>A0ABQ1WDB9</accession>
<evidence type="ECO:0000313" key="1">
    <source>
        <dbReference type="EMBL" id="GGG24080.1"/>
    </source>
</evidence>